<accession>A0A0N4YSF5</accession>
<dbReference type="AlphaFoldDB" id="A0A0N4YSF5"/>
<feature type="signal peptide" evidence="1">
    <location>
        <begin position="1"/>
        <end position="17"/>
    </location>
</feature>
<dbReference type="Proteomes" id="UP000271162">
    <property type="component" value="Unassembled WGS sequence"/>
</dbReference>
<name>A0A0N4YSF5_NIPBR</name>
<evidence type="ECO:0000313" key="3">
    <source>
        <dbReference type="Proteomes" id="UP000271162"/>
    </source>
</evidence>
<reference evidence="2 3" key="2">
    <citation type="submission" date="2018-11" db="EMBL/GenBank/DDBJ databases">
        <authorList>
            <consortium name="Pathogen Informatics"/>
        </authorList>
    </citation>
    <scope>NUCLEOTIDE SEQUENCE [LARGE SCALE GENOMIC DNA]</scope>
</reference>
<evidence type="ECO:0000313" key="4">
    <source>
        <dbReference type="WBParaSite" id="NBR_0002017701-mRNA-1"/>
    </source>
</evidence>
<organism evidence="4">
    <name type="scientific">Nippostrongylus brasiliensis</name>
    <name type="common">Rat hookworm</name>
    <dbReference type="NCBI Taxonomy" id="27835"/>
    <lineage>
        <taxon>Eukaryota</taxon>
        <taxon>Metazoa</taxon>
        <taxon>Ecdysozoa</taxon>
        <taxon>Nematoda</taxon>
        <taxon>Chromadorea</taxon>
        <taxon>Rhabditida</taxon>
        <taxon>Rhabditina</taxon>
        <taxon>Rhabditomorpha</taxon>
        <taxon>Strongyloidea</taxon>
        <taxon>Heligmosomidae</taxon>
        <taxon>Nippostrongylus</taxon>
    </lineage>
</organism>
<keyword evidence="1" id="KW-0732">Signal</keyword>
<evidence type="ECO:0000313" key="2">
    <source>
        <dbReference type="EMBL" id="VDL83915.1"/>
    </source>
</evidence>
<dbReference type="WBParaSite" id="NBR_0002017701-mRNA-1">
    <property type="protein sequence ID" value="NBR_0002017701-mRNA-1"/>
    <property type="gene ID" value="NBR_0002017701"/>
</dbReference>
<proteinExistence type="predicted"/>
<reference evidence="4" key="1">
    <citation type="submission" date="2017-02" db="UniProtKB">
        <authorList>
            <consortium name="WormBaseParasite"/>
        </authorList>
    </citation>
    <scope>IDENTIFICATION</scope>
</reference>
<sequence length="102" mass="11525">MLVVQLLLVLAVVVVPGEEIVQLAENDQCCCYLDVTKSSSNVNLKWPSSSCSYSLPSLLTYCRQSGYNNMVQQLNSSFFTRFRLIRLLKVSPTVIGFDTFFF</sequence>
<feature type="chain" id="PRO_5043125980" evidence="1">
    <location>
        <begin position="18"/>
        <end position="102"/>
    </location>
</feature>
<protein>
    <submittedName>
        <fullName evidence="4">Secreted protein</fullName>
    </submittedName>
</protein>
<keyword evidence="3" id="KW-1185">Reference proteome</keyword>
<evidence type="ECO:0000256" key="1">
    <source>
        <dbReference type="SAM" id="SignalP"/>
    </source>
</evidence>
<dbReference type="EMBL" id="UYSL01024877">
    <property type="protein sequence ID" value="VDL83915.1"/>
    <property type="molecule type" value="Genomic_DNA"/>
</dbReference>
<gene>
    <name evidence="2" type="ORF">NBR_LOCUS20178</name>
</gene>